<dbReference type="Proteomes" id="UP001367676">
    <property type="component" value="Unassembled WGS sequence"/>
</dbReference>
<organism evidence="1 2">
    <name type="scientific">Parthenolecanium corni</name>
    <dbReference type="NCBI Taxonomy" id="536013"/>
    <lineage>
        <taxon>Eukaryota</taxon>
        <taxon>Metazoa</taxon>
        <taxon>Ecdysozoa</taxon>
        <taxon>Arthropoda</taxon>
        <taxon>Hexapoda</taxon>
        <taxon>Insecta</taxon>
        <taxon>Pterygota</taxon>
        <taxon>Neoptera</taxon>
        <taxon>Paraneoptera</taxon>
        <taxon>Hemiptera</taxon>
        <taxon>Sternorrhyncha</taxon>
        <taxon>Coccoidea</taxon>
        <taxon>Coccidae</taxon>
        <taxon>Parthenolecanium</taxon>
    </lineage>
</organism>
<evidence type="ECO:0000313" key="1">
    <source>
        <dbReference type="EMBL" id="KAK7597883.1"/>
    </source>
</evidence>
<sequence>MKEGENGVLSSDPRKIRIFFCVSNVLVTAVDREKHLNFHACRSSAATECGCMRSKVRDLDPFGRDQFLAIFLQHLHYGGMLPLTYICFSTPDTGDRTETKDFNLAVALLVGQNDPDVDAVACSHQIEKGEILYNHRGLPGYHD</sequence>
<dbReference type="AlphaFoldDB" id="A0AAN9TM62"/>
<proteinExistence type="predicted"/>
<evidence type="ECO:0000313" key="2">
    <source>
        <dbReference type="Proteomes" id="UP001367676"/>
    </source>
</evidence>
<gene>
    <name evidence="1" type="ORF">V9T40_010108</name>
</gene>
<reference evidence="1 2" key="1">
    <citation type="submission" date="2024-03" db="EMBL/GenBank/DDBJ databases">
        <title>Adaptation during the transition from Ophiocordyceps entomopathogen to insect associate is accompanied by gene loss and intensified selection.</title>
        <authorList>
            <person name="Ward C.M."/>
            <person name="Onetto C.A."/>
            <person name="Borneman A.R."/>
        </authorList>
    </citation>
    <scope>NUCLEOTIDE SEQUENCE [LARGE SCALE GENOMIC DNA]</scope>
    <source>
        <strain evidence="1">AWRI1</strain>
        <tissue evidence="1">Single Adult Female</tissue>
    </source>
</reference>
<name>A0AAN9TM62_9HEMI</name>
<dbReference type="EMBL" id="JBBCAQ010000017">
    <property type="protein sequence ID" value="KAK7597883.1"/>
    <property type="molecule type" value="Genomic_DNA"/>
</dbReference>
<keyword evidence="2" id="KW-1185">Reference proteome</keyword>
<protein>
    <submittedName>
        <fullName evidence="1">Uncharacterized protein</fullName>
    </submittedName>
</protein>
<accession>A0AAN9TM62</accession>
<comment type="caution">
    <text evidence="1">The sequence shown here is derived from an EMBL/GenBank/DDBJ whole genome shotgun (WGS) entry which is preliminary data.</text>
</comment>